<keyword evidence="3 5" id="KW-0687">Ribonucleoprotein</keyword>
<keyword evidence="9" id="KW-1185">Reference proteome</keyword>
<dbReference type="OrthoDB" id="9801330at2"/>
<dbReference type="SUPFAM" id="SSF52161">
    <property type="entry name" value="Ribosomal protein L13"/>
    <property type="match status" value="1"/>
</dbReference>
<dbReference type="Proteomes" id="UP000321261">
    <property type="component" value="Unassembled WGS sequence"/>
</dbReference>
<dbReference type="PANTHER" id="PTHR11545">
    <property type="entry name" value="RIBOSOMAL PROTEIN L13"/>
    <property type="match status" value="1"/>
</dbReference>
<name>A0A561SU47_9PSEU</name>
<dbReference type="InterPro" id="IPR005823">
    <property type="entry name" value="Ribosomal_uL13_bac-type"/>
</dbReference>
<dbReference type="InterPro" id="IPR036899">
    <property type="entry name" value="Ribosomal_uL13_sf"/>
</dbReference>
<dbReference type="InterPro" id="IPR023563">
    <property type="entry name" value="Ribosomal_uL13_CS"/>
</dbReference>
<evidence type="ECO:0000256" key="2">
    <source>
        <dbReference type="ARBA" id="ARBA00022980"/>
    </source>
</evidence>
<evidence type="ECO:0000313" key="9">
    <source>
        <dbReference type="Proteomes" id="UP000321261"/>
    </source>
</evidence>
<dbReference type="PROSITE" id="PS00783">
    <property type="entry name" value="RIBOSOMAL_L13"/>
    <property type="match status" value="1"/>
</dbReference>
<gene>
    <name evidence="5 7" type="primary">rplM</name>
    <name evidence="8" type="ORF">FHX44_114294</name>
</gene>
<dbReference type="AlphaFoldDB" id="A0A561SU47"/>
<dbReference type="RefSeq" id="WP_147257400.1">
    <property type="nucleotide sequence ID" value="NZ_VIWU01000001.1"/>
</dbReference>
<accession>A0A561SU47</accession>
<dbReference type="InterPro" id="IPR005822">
    <property type="entry name" value="Ribosomal_uL13"/>
</dbReference>
<reference evidence="8 9" key="1">
    <citation type="submission" date="2019-06" db="EMBL/GenBank/DDBJ databases">
        <title>Sequencing the genomes of 1000 actinobacteria strains.</title>
        <authorList>
            <person name="Klenk H.-P."/>
        </authorList>
    </citation>
    <scope>NUCLEOTIDE SEQUENCE [LARGE SCALE GENOMIC DNA]</scope>
    <source>
        <strain evidence="8 9">DSM 45671</strain>
    </source>
</reference>
<proteinExistence type="inferred from homology"/>
<dbReference type="PIRSF" id="PIRSF002181">
    <property type="entry name" value="Ribosomal_L13"/>
    <property type="match status" value="1"/>
</dbReference>
<comment type="subunit">
    <text evidence="5">Part of the 50S ribosomal subunit.</text>
</comment>
<dbReference type="HAMAP" id="MF_01366">
    <property type="entry name" value="Ribosomal_uL13"/>
    <property type="match status" value="1"/>
</dbReference>
<comment type="caution">
    <text evidence="8">The sequence shown here is derived from an EMBL/GenBank/DDBJ whole genome shotgun (WGS) entry which is preliminary data.</text>
</comment>
<comment type="similarity">
    <text evidence="1 5 6">Belongs to the universal ribosomal protein uL13 family.</text>
</comment>
<dbReference type="GO" id="GO:0003735">
    <property type="term" value="F:structural constituent of ribosome"/>
    <property type="evidence" value="ECO:0007669"/>
    <property type="project" value="InterPro"/>
</dbReference>
<dbReference type="PANTHER" id="PTHR11545:SF2">
    <property type="entry name" value="LARGE RIBOSOMAL SUBUNIT PROTEIN UL13M"/>
    <property type="match status" value="1"/>
</dbReference>
<dbReference type="GO" id="GO:0006412">
    <property type="term" value="P:translation"/>
    <property type="evidence" value="ECO:0007669"/>
    <property type="project" value="UniProtKB-UniRule"/>
</dbReference>
<protein>
    <recommendedName>
        <fullName evidence="4 5">Large ribosomal subunit protein uL13</fullName>
    </recommendedName>
</protein>
<evidence type="ECO:0000256" key="5">
    <source>
        <dbReference type="HAMAP-Rule" id="MF_01366"/>
    </source>
</evidence>
<evidence type="ECO:0000256" key="7">
    <source>
        <dbReference type="RuleBase" id="RU003878"/>
    </source>
</evidence>
<evidence type="ECO:0000313" key="8">
    <source>
        <dbReference type="EMBL" id="TWF78371.1"/>
    </source>
</evidence>
<comment type="function">
    <text evidence="5 7">This protein is one of the early assembly proteins of the 50S ribosomal subunit, although it is not seen to bind rRNA by itself. It is important during the early stages of 50S assembly.</text>
</comment>
<organism evidence="8 9">
    <name type="scientific">Pseudonocardia hierapolitana</name>
    <dbReference type="NCBI Taxonomy" id="1128676"/>
    <lineage>
        <taxon>Bacteria</taxon>
        <taxon>Bacillati</taxon>
        <taxon>Actinomycetota</taxon>
        <taxon>Actinomycetes</taxon>
        <taxon>Pseudonocardiales</taxon>
        <taxon>Pseudonocardiaceae</taxon>
        <taxon>Pseudonocardia</taxon>
    </lineage>
</organism>
<dbReference type="GO" id="GO:0017148">
    <property type="term" value="P:negative regulation of translation"/>
    <property type="evidence" value="ECO:0007669"/>
    <property type="project" value="TreeGrafter"/>
</dbReference>
<dbReference type="EMBL" id="VIWU01000001">
    <property type="protein sequence ID" value="TWF78371.1"/>
    <property type="molecule type" value="Genomic_DNA"/>
</dbReference>
<dbReference type="GO" id="GO:0022625">
    <property type="term" value="C:cytosolic large ribosomal subunit"/>
    <property type="evidence" value="ECO:0007669"/>
    <property type="project" value="TreeGrafter"/>
</dbReference>
<sequence length="147" mass="16211">MPTYSPKPGEITRAWHVIDATDVVLGRLATHAATLLRGKHKPTYAPHMDTGDFVIIVNAEKIAVSGTKRDDKFVYRHSGFPGGLKQRSVGEMIEKHPDRLVEKAIKGMLPKNRLGRAMAKKLKVYAGPEHPHAAQKPAAFEITQVAQ</sequence>
<evidence type="ECO:0000256" key="4">
    <source>
        <dbReference type="ARBA" id="ARBA00035201"/>
    </source>
</evidence>
<evidence type="ECO:0000256" key="1">
    <source>
        <dbReference type="ARBA" id="ARBA00006227"/>
    </source>
</evidence>
<dbReference type="Gene3D" id="3.90.1180.10">
    <property type="entry name" value="Ribosomal protein L13"/>
    <property type="match status" value="1"/>
</dbReference>
<dbReference type="CDD" id="cd00392">
    <property type="entry name" value="Ribosomal_L13"/>
    <property type="match status" value="1"/>
</dbReference>
<evidence type="ECO:0000256" key="3">
    <source>
        <dbReference type="ARBA" id="ARBA00023274"/>
    </source>
</evidence>
<keyword evidence="2 5" id="KW-0689">Ribosomal protein</keyword>
<evidence type="ECO:0000256" key="6">
    <source>
        <dbReference type="RuleBase" id="RU003877"/>
    </source>
</evidence>
<dbReference type="FunFam" id="3.90.1180.10:FF:000001">
    <property type="entry name" value="50S ribosomal protein L13"/>
    <property type="match status" value="1"/>
</dbReference>
<dbReference type="Pfam" id="PF00572">
    <property type="entry name" value="Ribosomal_L13"/>
    <property type="match status" value="1"/>
</dbReference>
<dbReference type="NCBIfam" id="TIGR01066">
    <property type="entry name" value="rplM_bact"/>
    <property type="match status" value="1"/>
</dbReference>
<dbReference type="GO" id="GO:0003729">
    <property type="term" value="F:mRNA binding"/>
    <property type="evidence" value="ECO:0007669"/>
    <property type="project" value="UniProtKB-ARBA"/>
</dbReference>